<proteinExistence type="inferred from homology"/>
<evidence type="ECO:0000256" key="8">
    <source>
        <dbReference type="ARBA" id="ARBA00022917"/>
    </source>
</evidence>
<dbReference type="InterPro" id="IPR020058">
    <property type="entry name" value="Glu/Gln-tRNA-synth_Ib_cat-dom"/>
</dbReference>
<evidence type="ECO:0000256" key="2">
    <source>
        <dbReference type="ARBA" id="ARBA00007894"/>
    </source>
</evidence>
<feature type="binding site" evidence="10">
    <location>
        <position position="233"/>
    </location>
    <ligand>
        <name>ATP</name>
        <dbReference type="ChEBI" id="CHEBI:30616"/>
    </ligand>
</feature>
<keyword evidence="14" id="KW-1185">Reference proteome</keyword>
<dbReference type="EC" id="6.1.1.17" evidence="10"/>
<reference evidence="13 14" key="1">
    <citation type="submission" date="2019-08" db="EMBL/GenBank/DDBJ databases">
        <title>Highly reduced genomes of protist endosymbionts show evolutionary convergence.</title>
        <authorList>
            <person name="George E."/>
            <person name="Husnik F."/>
            <person name="Tashyreva D."/>
            <person name="Prokopchuk G."/>
            <person name="Horak A."/>
            <person name="Kwong W.K."/>
            <person name="Lukes J."/>
            <person name="Keeling P.J."/>
        </authorList>
    </citation>
    <scope>NUCLEOTIDE SEQUENCE [LARGE SCALE GENOMIC DNA]</scope>
    <source>
        <strain evidence="13">1605</strain>
    </source>
</reference>
<keyword evidence="8 10" id="KW-0648">Protein biosynthesis</keyword>
<dbReference type="Gene3D" id="1.10.10.350">
    <property type="match status" value="1"/>
</dbReference>
<dbReference type="InterPro" id="IPR020751">
    <property type="entry name" value="aa-tRNA-synth_I_codon-bd_sub2"/>
</dbReference>
<name>A0A5C0UCZ0_9PROT</name>
<evidence type="ECO:0000256" key="1">
    <source>
        <dbReference type="ARBA" id="ARBA00004496"/>
    </source>
</evidence>
<evidence type="ECO:0000259" key="12">
    <source>
        <dbReference type="Pfam" id="PF19269"/>
    </source>
</evidence>
<evidence type="ECO:0000256" key="5">
    <source>
        <dbReference type="ARBA" id="ARBA00022598"/>
    </source>
</evidence>
<evidence type="ECO:0000259" key="11">
    <source>
        <dbReference type="Pfam" id="PF00749"/>
    </source>
</evidence>
<comment type="function">
    <text evidence="10">Catalyzes the attachment of glutamate to tRNA(Glu) in a two-step reaction: glutamate is first activated by ATP to form Glu-AMP and then transferred to the acceptor end of tRNA(Glu).</text>
</comment>
<dbReference type="PANTHER" id="PTHR43311:SF2">
    <property type="entry name" value="GLUTAMATE--TRNA LIGASE, MITOCHONDRIAL-RELATED"/>
    <property type="match status" value="1"/>
</dbReference>
<evidence type="ECO:0000256" key="3">
    <source>
        <dbReference type="ARBA" id="ARBA00011245"/>
    </source>
</evidence>
<accession>A0A5C0UCZ0</accession>
<comment type="similarity">
    <text evidence="2 10">Belongs to the class-I aminoacyl-tRNA synthetase family. Glutamate--tRNA ligase type 1 subfamily.</text>
</comment>
<evidence type="ECO:0000256" key="7">
    <source>
        <dbReference type="ARBA" id="ARBA00022840"/>
    </source>
</evidence>
<dbReference type="InterPro" id="IPR004527">
    <property type="entry name" value="Glu-tRNA-ligase_bac/mito"/>
</dbReference>
<dbReference type="NCBIfam" id="TIGR00464">
    <property type="entry name" value="gltX_bact"/>
    <property type="match status" value="1"/>
</dbReference>
<evidence type="ECO:0000256" key="4">
    <source>
        <dbReference type="ARBA" id="ARBA00022490"/>
    </source>
</evidence>
<keyword evidence="9 10" id="KW-0030">Aminoacyl-tRNA synthetase</keyword>
<dbReference type="SUPFAM" id="SSF52374">
    <property type="entry name" value="Nucleotidylyl transferase"/>
    <property type="match status" value="1"/>
</dbReference>
<dbReference type="Pfam" id="PF19269">
    <property type="entry name" value="Anticodon_2"/>
    <property type="match status" value="1"/>
</dbReference>
<evidence type="ECO:0000256" key="9">
    <source>
        <dbReference type="ARBA" id="ARBA00023146"/>
    </source>
</evidence>
<feature type="domain" description="Glutamyl/glutaminyl-tRNA synthetase class Ib catalytic" evidence="11">
    <location>
        <begin position="3"/>
        <end position="296"/>
    </location>
</feature>
<keyword evidence="6 10" id="KW-0547">Nucleotide-binding</keyword>
<dbReference type="InterPro" id="IPR045462">
    <property type="entry name" value="aa-tRNA-synth_I_cd-bd"/>
</dbReference>
<comment type="subunit">
    <text evidence="3 10">Monomer.</text>
</comment>
<dbReference type="Proteomes" id="UP000325155">
    <property type="component" value="Chromosome"/>
</dbReference>
<evidence type="ECO:0000313" key="14">
    <source>
        <dbReference type="Proteomes" id="UP000325155"/>
    </source>
</evidence>
<organism evidence="13 14">
    <name type="scientific">Candidatus Cytomitobacter indipagum</name>
    <dbReference type="NCBI Taxonomy" id="2601575"/>
    <lineage>
        <taxon>Bacteria</taxon>
        <taxon>Pseudomonadati</taxon>
        <taxon>Pseudomonadota</taxon>
        <taxon>Alphaproteobacteria</taxon>
        <taxon>Holosporales</taxon>
        <taxon>Holosporaceae</taxon>
        <taxon>Candidatus Cytomitobacter</taxon>
    </lineage>
</organism>
<keyword evidence="4 10" id="KW-0963">Cytoplasm</keyword>
<sequence length="443" mass="51275">MLVITRFAPSPTGDLHIGGIRTALFNWLFAQSHGGKFLLRVEDTDHDRFAENSLNSIIEGLSWMNLHWNEEIVYQSKNVDYHRNIAYELLEKKLAYKCYLTQKELSDMRENNDYSELRKYRDNIVDLNTSYVIRFKMPLEGKIVMKDLVQGDIEVECKQLEDFVILRQDANPTYNLSCAADDHKMNITHIIRGDDHITNAFKQISIFNAMGWSLPNYAHIPLIHNESGQKLSKRNQDAGISYYRDLGILPEAMLNYLLRLGWSHGDDEIISIEKAIEWFNLDNIGKSASQLNMDKLLHINGVYLRQKDNFELLNLLDNYGLSLGDEGRNMFKKAMGALKIRSNTLNELKDTAHDFFANRLPRYGMDVPNISPEARDFLKSWDINFDESELRSKLEKCDIKLKDIAPFIRFALSGKKVSPGIFDMIQFLGEELTKYRIDCALRL</sequence>
<comment type="catalytic activity">
    <reaction evidence="10">
        <text>tRNA(Glu) + L-glutamate + ATP = L-glutamyl-tRNA(Glu) + AMP + diphosphate</text>
        <dbReference type="Rhea" id="RHEA:23540"/>
        <dbReference type="Rhea" id="RHEA-COMP:9663"/>
        <dbReference type="Rhea" id="RHEA-COMP:9680"/>
        <dbReference type="ChEBI" id="CHEBI:29985"/>
        <dbReference type="ChEBI" id="CHEBI:30616"/>
        <dbReference type="ChEBI" id="CHEBI:33019"/>
        <dbReference type="ChEBI" id="CHEBI:78442"/>
        <dbReference type="ChEBI" id="CHEBI:78520"/>
        <dbReference type="ChEBI" id="CHEBI:456215"/>
        <dbReference type="EC" id="6.1.1.17"/>
    </reaction>
</comment>
<evidence type="ECO:0000256" key="10">
    <source>
        <dbReference type="HAMAP-Rule" id="MF_00022"/>
    </source>
</evidence>
<dbReference type="GO" id="GO:0004818">
    <property type="term" value="F:glutamate-tRNA ligase activity"/>
    <property type="evidence" value="ECO:0007669"/>
    <property type="project" value="UniProtKB-UniRule"/>
</dbReference>
<dbReference type="GO" id="GO:0005524">
    <property type="term" value="F:ATP binding"/>
    <property type="evidence" value="ECO:0007669"/>
    <property type="project" value="UniProtKB-UniRule"/>
</dbReference>
<keyword evidence="5 10" id="KW-0436">Ligase</keyword>
<dbReference type="InterPro" id="IPR033910">
    <property type="entry name" value="GluRS_core"/>
</dbReference>
<feature type="domain" description="Aminoacyl-tRNA synthetase class I anticodon-binding" evidence="12">
    <location>
        <begin position="326"/>
        <end position="441"/>
    </location>
</feature>
<dbReference type="InterPro" id="IPR008925">
    <property type="entry name" value="aa_tRNA-synth_I_cd-bd_sf"/>
</dbReference>
<dbReference type="GO" id="GO:0000049">
    <property type="term" value="F:tRNA binding"/>
    <property type="evidence" value="ECO:0007669"/>
    <property type="project" value="InterPro"/>
</dbReference>
<dbReference type="InterPro" id="IPR000924">
    <property type="entry name" value="Glu/Gln-tRNA-synth"/>
</dbReference>
<dbReference type="Pfam" id="PF00749">
    <property type="entry name" value="tRNA-synt_1c"/>
    <property type="match status" value="1"/>
</dbReference>
<dbReference type="KEGG" id="cip:FZC35_00340"/>
<dbReference type="InterPro" id="IPR049940">
    <property type="entry name" value="GluQ/Sye"/>
</dbReference>
<dbReference type="FunFam" id="3.40.50.620:FF:000007">
    <property type="entry name" value="Glutamate--tRNA ligase"/>
    <property type="match status" value="1"/>
</dbReference>
<dbReference type="InterPro" id="IPR001412">
    <property type="entry name" value="aa-tRNA-synth_I_CS"/>
</dbReference>
<dbReference type="GO" id="GO:0005829">
    <property type="term" value="C:cytosol"/>
    <property type="evidence" value="ECO:0007669"/>
    <property type="project" value="TreeGrafter"/>
</dbReference>
<dbReference type="InterPro" id="IPR014729">
    <property type="entry name" value="Rossmann-like_a/b/a_fold"/>
</dbReference>
<dbReference type="Gene3D" id="3.40.50.620">
    <property type="entry name" value="HUPs"/>
    <property type="match status" value="1"/>
</dbReference>
<evidence type="ECO:0000313" key="13">
    <source>
        <dbReference type="EMBL" id="QEK37838.1"/>
    </source>
</evidence>
<dbReference type="RefSeq" id="WP_148980685.1">
    <property type="nucleotide sequence ID" value="NZ_CP043315.1"/>
</dbReference>
<dbReference type="GO" id="GO:0008270">
    <property type="term" value="F:zinc ion binding"/>
    <property type="evidence" value="ECO:0007669"/>
    <property type="project" value="InterPro"/>
</dbReference>
<feature type="short sequence motif" description="'HIGH' region" evidence="10">
    <location>
        <begin position="9"/>
        <end position="19"/>
    </location>
</feature>
<dbReference type="SUPFAM" id="SSF48163">
    <property type="entry name" value="An anticodon-binding domain of class I aminoacyl-tRNA synthetases"/>
    <property type="match status" value="1"/>
</dbReference>
<gene>
    <name evidence="10" type="primary">gltX</name>
    <name evidence="13" type="ORF">FZC35_00340</name>
</gene>
<keyword evidence="7 10" id="KW-0067">ATP-binding</keyword>
<dbReference type="AlphaFoldDB" id="A0A5C0UCZ0"/>
<dbReference type="PRINTS" id="PR00987">
    <property type="entry name" value="TRNASYNTHGLU"/>
</dbReference>
<dbReference type="PROSITE" id="PS00178">
    <property type="entry name" value="AA_TRNA_LIGASE_I"/>
    <property type="match status" value="1"/>
</dbReference>
<evidence type="ECO:0000256" key="6">
    <source>
        <dbReference type="ARBA" id="ARBA00022741"/>
    </source>
</evidence>
<dbReference type="PANTHER" id="PTHR43311">
    <property type="entry name" value="GLUTAMATE--TRNA LIGASE"/>
    <property type="match status" value="1"/>
</dbReference>
<protein>
    <recommendedName>
        <fullName evidence="10">Glutamate--tRNA ligase</fullName>
        <ecNumber evidence="10">6.1.1.17</ecNumber>
    </recommendedName>
    <alternativeName>
        <fullName evidence="10">Glutamyl-tRNA synthetase</fullName>
        <shortName evidence="10">GluRS</shortName>
    </alternativeName>
</protein>
<dbReference type="GO" id="GO:0006424">
    <property type="term" value="P:glutamyl-tRNA aminoacylation"/>
    <property type="evidence" value="ECO:0007669"/>
    <property type="project" value="UniProtKB-UniRule"/>
</dbReference>
<feature type="short sequence motif" description="'KMSKS' region" evidence="10">
    <location>
        <begin position="230"/>
        <end position="234"/>
    </location>
</feature>
<comment type="caution">
    <text evidence="10">Lacks conserved residue(s) required for the propagation of feature annotation.</text>
</comment>
<dbReference type="EMBL" id="CP043315">
    <property type="protein sequence ID" value="QEK37838.1"/>
    <property type="molecule type" value="Genomic_DNA"/>
</dbReference>
<dbReference type="CDD" id="cd00808">
    <property type="entry name" value="GluRS_core"/>
    <property type="match status" value="1"/>
</dbReference>
<dbReference type="HAMAP" id="MF_00022">
    <property type="entry name" value="Glu_tRNA_synth_type1"/>
    <property type="match status" value="1"/>
</dbReference>
<comment type="subcellular location">
    <subcellularLocation>
        <location evidence="1 10">Cytoplasm</location>
    </subcellularLocation>
</comment>
<dbReference type="OrthoDB" id="9807503at2"/>